<evidence type="ECO:0000313" key="2">
    <source>
        <dbReference type="Proteomes" id="UP000642488"/>
    </source>
</evidence>
<dbReference type="RefSeq" id="WP_198915446.1">
    <property type="nucleotide sequence ID" value="NZ_JAEKPD010000005.1"/>
</dbReference>
<organism evidence="1 2">
    <name type="scientific">Palleronia pontilimi</name>
    <dbReference type="NCBI Taxonomy" id="1964209"/>
    <lineage>
        <taxon>Bacteria</taxon>
        <taxon>Pseudomonadati</taxon>
        <taxon>Pseudomonadota</taxon>
        <taxon>Alphaproteobacteria</taxon>
        <taxon>Rhodobacterales</taxon>
        <taxon>Roseobacteraceae</taxon>
        <taxon>Palleronia</taxon>
    </lineage>
</organism>
<proteinExistence type="predicted"/>
<keyword evidence="2" id="KW-1185">Reference proteome</keyword>
<accession>A0A934ID58</accession>
<protein>
    <submittedName>
        <fullName evidence="1">Uncharacterized protein</fullName>
    </submittedName>
</protein>
<evidence type="ECO:0000313" key="1">
    <source>
        <dbReference type="EMBL" id="MBJ3762277.1"/>
    </source>
</evidence>
<comment type="caution">
    <text evidence="1">The sequence shown here is derived from an EMBL/GenBank/DDBJ whole genome shotgun (WGS) entry which is preliminary data.</text>
</comment>
<dbReference type="EMBL" id="JAEKPD010000005">
    <property type="protein sequence ID" value="MBJ3762277.1"/>
    <property type="molecule type" value="Genomic_DNA"/>
</dbReference>
<sequence>MFVQHRSHLNPDADSPVTGYEAERLIWSKRIAEARRVARAERRARRRDAIRRLVRLPIRSRWIAPKFPLATRPRRR</sequence>
<dbReference type="Proteomes" id="UP000642488">
    <property type="component" value="Unassembled WGS sequence"/>
</dbReference>
<dbReference type="AlphaFoldDB" id="A0A934ID58"/>
<reference evidence="1" key="1">
    <citation type="submission" date="2020-12" db="EMBL/GenBank/DDBJ databases">
        <title>Bacterial taxonomy.</title>
        <authorList>
            <person name="Pan X."/>
        </authorList>
    </citation>
    <scope>NUCLEOTIDE SEQUENCE</scope>
    <source>
        <strain evidence="1">KCTC 52957</strain>
    </source>
</reference>
<name>A0A934ID58_9RHOB</name>
<gene>
    <name evidence="1" type="ORF">ILP92_05900</name>
</gene>